<keyword evidence="7" id="KW-0350">Heme biosynthesis</keyword>
<dbReference type="InterPro" id="IPR006369">
    <property type="entry name" value="Protohaem_IX_farnesylTrfase"/>
</dbReference>
<feature type="transmembrane region" description="Helical" evidence="10">
    <location>
        <begin position="142"/>
        <end position="159"/>
    </location>
</feature>
<evidence type="ECO:0000256" key="6">
    <source>
        <dbReference type="ARBA" id="ARBA00022989"/>
    </source>
</evidence>
<evidence type="ECO:0000313" key="12">
    <source>
        <dbReference type="Proteomes" id="UP000054937"/>
    </source>
</evidence>
<dbReference type="GO" id="GO:0006784">
    <property type="term" value="P:heme A biosynthetic process"/>
    <property type="evidence" value="ECO:0007669"/>
    <property type="project" value="TreeGrafter"/>
</dbReference>
<evidence type="ECO:0000256" key="1">
    <source>
        <dbReference type="ARBA" id="ARBA00004141"/>
    </source>
</evidence>
<reference evidence="11 12" key="1">
    <citation type="journal article" date="2015" name="Sci. Rep.">
        <title>Genome of the facultative scuticociliatosis pathogen Pseudocohnilembus persalinus provides insight into its virulence through horizontal gene transfer.</title>
        <authorList>
            <person name="Xiong J."/>
            <person name="Wang G."/>
            <person name="Cheng J."/>
            <person name="Tian M."/>
            <person name="Pan X."/>
            <person name="Warren A."/>
            <person name="Jiang C."/>
            <person name="Yuan D."/>
            <person name="Miao W."/>
        </authorList>
    </citation>
    <scope>NUCLEOTIDE SEQUENCE [LARGE SCALE GENOMIC DNA]</scope>
    <source>
        <strain evidence="11">36N120E</strain>
    </source>
</reference>
<dbReference type="Proteomes" id="UP000054937">
    <property type="component" value="Unassembled WGS sequence"/>
</dbReference>
<organism evidence="11 12">
    <name type="scientific">Pseudocohnilembus persalinus</name>
    <name type="common">Ciliate</name>
    <dbReference type="NCBI Taxonomy" id="266149"/>
    <lineage>
        <taxon>Eukaryota</taxon>
        <taxon>Sar</taxon>
        <taxon>Alveolata</taxon>
        <taxon>Ciliophora</taxon>
        <taxon>Intramacronucleata</taxon>
        <taxon>Oligohymenophorea</taxon>
        <taxon>Scuticociliatia</taxon>
        <taxon>Philasterida</taxon>
        <taxon>Pseudocohnilembidae</taxon>
        <taxon>Pseudocohnilembus</taxon>
    </lineage>
</organism>
<evidence type="ECO:0000256" key="4">
    <source>
        <dbReference type="ARBA" id="ARBA00022679"/>
    </source>
</evidence>
<dbReference type="OrthoDB" id="5211at2759"/>
<feature type="transmembrane region" description="Helical" evidence="10">
    <location>
        <begin position="197"/>
        <end position="216"/>
    </location>
</feature>
<dbReference type="GO" id="GO:0016020">
    <property type="term" value="C:membrane"/>
    <property type="evidence" value="ECO:0007669"/>
    <property type="project" value="UniProtKB-SubCell"/>
</dbReference>
<dbReference type="CDD" id="cd13957">
    <property type="entry name" value="PT_UbiA_Cox10"/>
    <property type="match status" value="1"/>
</dbReference>
<sequence>MIRSLVNNQLKQFCSQPKNAALMKEKININLDDKKFNFKDFAEITKMKLSLANTLVALPLFVKYSTNDLLIIPFSLATQLMAMSTQTANQAIETDYDKLMVRTCRRPLPMKKLDKNLAKILSLSIWTGSNIIFYSFFNLQTILVANSIFASYVFIYTPMKRQTPLNTMFGAVVGCLPVYLGHSAGGGSLLDLEPLCQFGYMFCWQFSHFYGILWMYKKDYDSAGFKMLQDPMVAVKQMKYTLAIGGVSCLGFGQFLENNFAHIAEISMMLALYKWAWIPLLEFQKDPSAQKARKLKLNSYIHFTLFWTFIYGDVLIEKAKQYYQQFQEYIQDKQKQKLNKQQENEMIQQNNIQQIIQTEQNQNENNKKDQINNENKQ</sequence>
<keyword evidence="5 10" id="KW-0812">Transmembrane</keyword>
<name>A0A0V0QU87_PSEPJ</name>
<gene>
    <name evidence="11" type="ORF">PPERSA_09907</name>
</gene>
<feature type="transmembrane region" description="Helical" evidence="10">
    <location>
        <begin position="166"/>
        <end position="185"/>
    </location>
</feature>
<dbReference type="InterPro" id="IPR030470">
    <property type="entry name" value="UbiA_prenylTrfase_CS"/>
</dbReference>
<dbReference type="GO" id="GO:0008495">
    <property type="term" value="F:protoheme IX farnesyltransferase activity"/>
    <property type="evidence" value="ECO:0007669"/>
    <property type="project" value="InterPro"/>
</dbReference>
<dbReference type="InParanoid" id="A0A0V0QU87"/>
<dbReference type="PROSITE" id="PS00943">
    <property type="entry name" value="UBIA"/>
    <property type="match status" value="1"/>
</dbReference>
<dbReference type="InterPro" id="IPR044878">
    <property type="entry name" value="UbiA_sf"/>
</dbReference>
<protein>
    <recommendedName>
        <fullName evidence="3">Protoheme IX farnesyltransferase, mitochondrial</fullName>
    </recommendedName>
    <alternativeName>
        <fullName evidence="9">Heme O synthase</fullName>
    </alternativeName>
</protein>
<keyword evidence="12" id="KW-1185">Reference proteome</keyword>
<evidence type="ECO:0000313" key="11">
    <source>
        <dbReference type="EMBL" id="KRX05767.1"/>
    </source>
</evidence>
<dbReference type="InterPro" id="IPR000537">
    <property type="entry name" value="UbiA_prenyltransferase"/>
</dbReference>
<dbReference type="PANTHER" id="PTHR43448">
    <property type="entry name" value="PROTOHEME IX FARNESYLTRANSFERASE, MITOCHONDRIAL"/>
    <property type="match status" value="1"/>
</dbReference>
<dbReference type="EMBL" id="LDAU01000105">
    <property type="protein sequence ID" value="KRX05767.1"/>
    <property type="molecule type" value="Genomic_DNA"/>
</dbReference>
<keyword evidence="4" id="KW-0808">Transferase</keyword>
<evidence type="ECO:0000256" key="2">
    <source>
        <dbReference type="ARBA" id="ARBA00005985"/>
    </source>
</evidence>
<proteinExistence type="inferred from homology"/>
<keyword evidence="8 10" id="KW-0472">Membrane</keyword>
<dbReference type="AlphaFoldDB" id="A0A0V0QU87"/>
<evidence type="ECO:0000256" key="3">
    <source>
        <dbReference type="ARBA" id="ARBA00016335"/>
    </source>
</evidence>
<comment type="similarity">
    <text evidence="2">Belongs to the UbiA prenyltransferase family.</text>
</comment>
<evidence type="ECO:0000256" key="10">
    <source>
        <dbReference type="SAM" id="Phobius"/>
    </source>
</evidence>
<evidence type="ECO:0000256" key="5">
    <source>
        <dbReference type="ARBA" id="ARBA00022692"/>
    </source>
</evidence>
<dbReference type="GO" id="GO:0005739">
    <property type="term" value="C:mitochondrion"/>
    <property type="evidence" value="ECO:0007669"/>
    <property type="project" value="TreeGrafter"/>
</dbReference>
<dbReference type="Gene3D" id="1.10.357.140">
    <property type="entry name" value="UbiA prenyltransferase"/>
    <property type="match status" value="1"/>
</dbReference>
<dbReference type="OMA" id="KLMTRTC"/>
<evidence type="ECO:0000256" key="8">
    <source>
        <dbReference type="ARBA" id="ARBA00023136"/>
    </source>
</evidence>
<dbReference type="Pfam" id="PF01040">
    <property type="entry name" value="UbiA"/>
    <property type="match status" value="1"/>
</dbReference>
<comment type="subcellular location">
    <subcellularLocation>
        <location evidence="1">Membrane</location>
        <topology evidence="1">Multi-pass membrane protein</topology>
    </subcellularLocation>
</comment>
<accession>A0A0V0QU87</accession>
<keyword evidence="6 10" id="KW-1133">Transmembrane helix</keyword>
<evidence type="ECO:0000256" key="7">
    <source>
        <dbReference type="ARBA" id="ARBA00023133"/>
    </source>
</evidence>
<comment type="caution">
    <text evidence="11">The sequence shown here is derived from an EMBL/GenBank/DDBJ whole genome shotgun (WGS) entry which is preliminary data.</text>
</comment>
<dbReference type="PANTHER" id="PTHR43448:SF2">
    <property type="entry name" value="PROTOHEME IX FARNESYLTRANSFERASE, MITOCHONDRIAL"/>
    <property type="match status" value="1"/>
</dbReference>
<evidence type="ECO:0000256" key="9">
    <source>
        <dbReference type="ARBA" id="ARBA00030253"/>
    </source>
</evidence>